<dbReference type="AlphaFoldDB" id="A0A5B9Q5R9"/>
<feature type="domain" description="Ice-binding protein C-terminal" evidence="1">
    <location>
        <begin position="332"/>
        <end position="351"/>
    </location>
</feature>
<gene>
    <name evidence="2" type="ORF">Pr1d_16020</name>
</gene>
<dbReference type="OrthoDB" id="244094at2"/>
<keyword evidence="3" id="KW-1185">Reference proteome</keyword>
<name>A0A5B9Q5R9_9BACT</name>
<organism evidence="2 3">
    <name type="scientific">Bythopirellula goksoeyrii</name>
    <dbReference type="NCBI Taxonomy" id="1400387"/>
    <lineage>
        <taxon>Bacteria</taxon>
        <taxon>Pseudomonadati</taxon>
        <taxon>Planctomycetota</taxon>
        <taxon>Planctomycetia</taxon>
        <taxon>Pirellulales</taxon>
        <taxon>Lacipirellulaceae</taxon>
        <taxon>Bythopirellula</taxon>
    </lineage>
</organism>
<evidence type="ECO:0000259" key="1">
    <source>
        <dbReference type="Pfam" id="PF07589"/>
    </source>
</evidence>
<dbReference type="Pfam" id="PF07589">
    <property type="entry name" value="PEP-CTERM"/>
    <property type="match status" value="1"/>
</dbReference>
<dbReference type="InterPro" id="IPR018247">
    <property type="entry name" value="EF_Hand_1_Ca_BS"/>
</dbReference>
<dbReference type="PROSITE" id="PS00018">
    <property type="entry name" value="EF_HAND_1"/>
    <property type="match status" value="1"/>
</dbReference>
<dbReference type="KEGG" id="bgok:Pr1d_16020"/>
<dbReference type="EMBL" id="CP042913">
    <property type="protein sequence ID" value="QEG34327.1"/>
    <property type="molecule type" value="Genomic_DNA"/>
</dbReference>
<accession>A0A5B9Q5R9</accession>
<evidence type="ECO:0000313" key="2">
    <source>
        <dbReference type="EMBL" id="QEG34327.1"/>
    </source>
</evidence>
<dbReference type="RefSeq" id="WP_148072991.1">
    <property type="nucleotide sequence ID" value="NZ_CP042913.1"/>
</dbReference>
<dbReference type="NCBIfam" id="TIGR02595">
    <property type="entry name" value="PEP_CTERM"/>
    <property type="match status" value="1"/>
</dbReference>
<dbReference type="Proteomes" id="UP000323917">
    <property type="component" value="Chromosome"/>
</dbReference>
<proteinExistence type="predicted"/>
<dbReference type="InterPro" id="IPR036514">
    <property type="entry name" value="SGNH_hydro_sf"/>
</dbReference>
<dbReference type="Gene3D" id="3.40.50.1110">
    <property type="entry name" value="SGNH hydrolase"/>
    <property type="match status" value="1"/>
</dbReference>
<sequence>MLTRTGKKSELFTATYVAMITAALCPGMTALGDDFNILMIGNSYVQGNSSARAVSIDVQGLFDSDPAHTGAVTERAESSWSLKTHAESSLTTNLITNSATYQWDAIVLQEQSNRPGRAIKFMDSQLTNLDLGGPVLIDLIKQYQPQAAVVLYNSWSKFPGQQDLVDYFDNDVDEMLSYTNQGYDRIQKNPGEWDHSDVATIARVGDAWGEWYDTYGFGNSSMRLHDADGTHQNDRGSYLAASIIYETITGSSTIGNTYSGAVAGSVGGVSKLLLLQQQASATTGVADTGDFDGDGDVDGNDLLVWQRDSTVGNLAEWHSKYGSPPLASTILAVPEPSTLLLLSLAALGGILSKKCPVFERISRTLLCVTRF</sequence>
<evidence type="ECO:0000313" key="3">
    <source>
        <dbReference type="Proteomes" id="UP000323917"/>
    </source>
</evidence>
<dbReference type="InterPro" id="IPR013424">
    <property type="entry name" value="Ice-binding_C"/>
</dbReference>
<protein>
    <recommendedName>
        <fullName evidence="1">Ice-binding protein C-terminal domain-containing protein</fullName>
    </recommendedName>
</protein>
<dbReference type="GO" id="GO:0016788">
    <property type="term" value="F:hydrolase activity, acting on ester bonds"/>
    <property type="evidence" value="ECO:0007669"/>
    <property type="project" value="UniProtKB-ARBA"/>
</dbReference>
<reference evidence="2 3" key="1">
    <citation type="submission" date="2019-08" db="EMBL/GenBank/DDBJ databases">
        <title>Deep-cultivation of Planctomycetes and their phenomic and genomic characterization uncovers novel biology.</title>
        <authorList>
            <person name="Wiegand S."/>
            <person name="Jogler M."/>
            <person name="Boedeker C."/>
            <person name="Pinto D."/>
            <person name="Vollmers J."/>
            <person name="Rivas-Marin E."/>
            <person name="Kohn T."/>
            <person name="Peeters S.H."/>
            <person name="Heuer A."/>
            <person name="Rast P."/>
            <person name="Oberbeckmann S."/>
            <person name="Bunk B."/>
            <person name="Jeske O."/>
            <person name="Meyerdierks A."/>
            <person name="Storesund J.E."/>
            <person name="Kallscheuer N."/>
            <person name="Luecker S."/>
            <person name="Lage O.M."/>
            <person name="Pohl T."/>
            <person name="Merkel B.J."/>
            <person name="Hornburger P."/>
            <person name="Mueller R.-W."/>
            <person name="Bruemmer F."/>
            <person name="Labrenz M."/>
            <person name="Spormann A.M."/>
            <person name="Op den Camp H."/>
            <person name="Overmann J."/>
            <person name="Amann R."/>
            <person name="Jetten M.S.M."/>
            <person name="Mascher T."/>
            <person name="Medema M.H."/>
            <person name="Devos D.P."/>
            <person name="Kaster A.-K."/>
            <person name="Ovreas L."/>
            <person name="Rohde M."/>
            <person name="Galperin M.Y."/>
            <person name="Jogler C."/>
        </authorList>
    </citation>
    <scope>NUCLEOTIDE SEQUENCE [LARGE SCALE GENOMIC DNA]</scope>
    <source>
        <strain evidence="2 3">Pr1d</strain>
    </source>
</reference>